<keyword evidence="6" id="KW-1185">Reference proteome</keyword>
<accession>A0A4S1CLU7</accession>
<feature type="domain" description="Coenzyme Q-binding protein COQ10 START" evidence="3">
    <location>
        <begin position="98"/>
        <end position="222"/>
    </location>
</feature>
<dbReference type="PANTHER" id="PTHR33824">
    <property type="entry name" value="POLYKETIDE CYCLASE/DEHYDRASE AND LIPID TRANSPORT SUPERFAMILY PROTEIN"/>
    <property type="match status" value="1"/>
</dbReference>
<feature type="region of interest" description="Disordered" evidence="2">
    <location>
        <begin position="1"/>
        <end position="27"/>
    </location>
</feature>
<comment type="caution">
    <text evidence="5">The sequence shown here is derived from an EMBL/GenBank/DDBJ whole genome shotgun (WGS) entry which is preliminary data.</text>
</comment>
<dbReference type="Proteomes" id="UP000306416">
    <property type="component" value="Unassembled WGS sequence"/>
</dbReference>
<organism evidence="5 6">
    <name type="scientific">Geomonas terrae</name>
    <dbReference type="NCBI Taxonomy" id="2562681"/>
    <lineage>
        <taxon>Bacteria</taxon>
        <taxon>Pseudomonadati</taxon>
        <taxon>Thermodesulfobacteriota</taxon>
        <taxon>Desulfuromonadia</taxon>
        <taxon>Geobacterales</taxon>
        <taxon>Geobacteraceae</taxon>
        <taxon>Geomonas</taxon>
    </lineage>
</organism>
<dbReference type="SUPFAM" id="SSF55961">
    <property type="entry name" value="Bet v1-like"/>
    <property type="match status" value="1"/>
</dbReference>
<proteinExistence type="inferred from homology"/>
<comment type="similarity">
    <text evidence="1">Belongs to the ribosome association toxin RatA family.</text>
</comment>
<evidence type="ECO:0000256" key="1">
    <source>
        <dbReference type="ARBA" id="ARBA00008918"/>
    </source>
</evidence>
<dbReference type="Gene3D" id="3.30.530.20">
    <property type="match status" value="1"/>
</dbReference>
<protein>
    <submittedName>
        <fullName evidence="5">SRPBCC family protein</fullName>
    </submittedName>
</protein>
<dbReference type="PANTHER" id="PTHR33824:SF7">
    <property type="entry name" value="POLYKETIDE CYCLASE_DEHYDRASE AND LIPID TRANSPORT SUPERFAMILY PROTEIN"/>
    <property type="match status" value="1"/>
</dbReference>
<evidence type="ECO:0000313" key="5">
    <source>
        <dbReference type="EMBL" id="TGU74755.1"/>
    </source>
</evidence>
<feature type="domain" description="Inner membrane protein YgaP-like transmembrane" evidence="4">
    <location>
        <begin position="20"/>
        <end position="84"/>
    </location>
</feature>
<name>A0A4S1CLU7_9BACT</name>
<gene>
    <name evidence="5" type="ORF">E4633_04660</name>
</gene>
<evidence type="ECO:0000313" key="6">
    <source>
        <dbReference type="Proteomes" id="UP000306416"/>
    </source>
</evidence>
<dbReference type="EMBL" id="SRSC01000001">
    <property type="protein sequence ID" value="TGU74755.1"/>
    <property type="molecule type" value="Genomic_DNA"/>
</dbReference>
<sequence length="242" mass="26442">MEQSESERSESRPWQRPRKMNVGPAERKASLAGGAALALSGLRNLSRRNYASGLAMIAAGGMFLYRGQTGYCGLYDAMGVDTMHTQPGGLRIEKAVTIGLPPNEVYEFWRNLENLPRFMKHLESVEVTGPRTSHWKAMGPGGISAEWDAEMMEDTPGQQISWHSVGEADIPNKGSVEFKEAPGNRGTEVRVTIDYYPPGGAAGKAAARIAHGVNAQQLEEDLKRLKQILEVGEETTAQRTAD</sequence>
<dbReference type="InterPro" id="IPR023393">
    <property type="entry name" value="START-like_dom_sf"/>
</dbReference>
<evidence type="ECO:0000259" key="3">
    <source>
        <dbReference type="Pfam" id="PF03364"/>
    </source>
</evidence>
<feature type="compositionally biased region" description="Basic and acidic residues" evidence="2">
    <location>
        <begin position="1"/>
        <end position="13"/>
    </location>
</feature>
<dbReference type="CDD" id="cd07817">
    <property type="entry name" value="SRPBCC_8"/>
    <property type="match status" value="1"/>
</dbReference>
<dbReference type="AlphaFoldDB" id="A0A4S1CLU7"/>
<reference evidence="5 6" key="1">
    <citation type="submission" date="2019-04" db="EMBL/GenBank/DDBJ databases">
        <title>Geobacter oryzae sp. nov., ferric-reducing bacteria isolated from paddy soil.</title>
        <authorList>
            <person name="Xu Z."/>
            <person name="Masuda Y."/>
            <person name="Itoh H."/>
            <person name="Senoo K."/>
        </authorList>
    </citation>
    <scope>NUCLEOTIDE SEQUENCE [LARGE SCALE GENOMIC DNA]</scope>
    <source>
        <strain evidence="5 6">Red111</strain>
    </source>
</reference>
<evidence type="ECO:0000259" key="4">
    <source>
        <dbReference type="Pfam" id="PF11127"/>
    </source>
</evidence>
<evidence type="ECO:0000256" key="2">
    <source>
        <dbReference type="SAM" id="MobiDB-lite"/>
    </source>
</evidence>
<dbReference type="Pfam" id="PF11127">
    <property type="entry name" value="YgaP-like_TM"/>
    <property type="match status" value="1"/>
</dbReference>
<dbReference type="InterPro" id="IPR047137">
    <property type="entry name" value="ORF3"/>
</dbReference>
<dbReference type="InterPro" id="IPR005031">
    <property type="entry name" value="COQ10_START"/>
</dbReference>
<dbReference type="InterPro" id="IPR021309">
    <property type="entry name" value="YgaP-like_TM"/>
</dbReference>
<dbReference type="Pfam" id="PF03364">
    <property type="entry name" value="Polyketide_cyc"/>
    <property type="match status" value="1"/>
</dbReference>
<dbReference type="RefSeq" id="WP_135869080.1">
    <property type="nucleotide sequence ID" value="NZ_SRSC01000001.1"/>
</dbReference>